<keyword evidence="3" id="KW-1185">Reference proteome</keyword>
<gene>
    <name evidence="2" type="ORF">C1H87_07905</name>
</gene>
<keyword evidence="1" id="KW-1133">Transmembrane helix</keyword>
<keyword evidence="1" id="KW-0472">Membrane</keyword>
<dbReference type="InterPro" id="IPR025833">
    <property type="entry name" value="GDYXXLXY"/>
</dbReference>
<dbReference type="KEGG" id="fek:C1H87_07905"/>
<name>A0A2K9PNM6_9FLAO</name>
<dbReference type="Pfam" id="PF14345">
    <property type="entry name" value="GDYXXLXY"/>
    <property type="match status" value="1"/>
</dbReference>
<protein>
    <recommendedName>
        <fullName evidence="4">GDYXXLXY protein</fullName>
    </recommendedName>
</protein>
<feature type="transmembrane region" description="Helical" evidence="1">
    <location>
        <begin position="6"/>
        <end position="26"/>
    </location>
</feature>
<dbReference type="Proteomes" id="UP000235826">
    <property type="component" value="Chromosome"/>
</dbReference>
<evidence type="ECO:0000313" key="2">
    <source>
        <dbReference type="EMBL" id="AUP78636.1"/>
    </source>
</evidence>
<proteinExistence type="predicted"/>
<dbReference type="RefSeq" id="WP_102755291.1">
    <property type="nucleotide sequence ID" value="NZ_CP025791.1"/>
</dbReference>
<evidence type="ECO:0008006" key="4">
    <source>
        <dbReference type="Google" id="ProtNLM"/>
    </source>
</evidence>
<keyword evidence="1" id="KW-0812">Transmembrane</keyword>
<dbReference type="OrthoDB" id="4868247at2"/>
<evidence type="ECO:0000313" key="3">
    <source>
        <dbReference type="Proteomes" id="UP000235826"/>
    </source>
</evidence>
<reference evidence="2 3" key="1">
    <citation type="submission" date="2018-01" db="EMBL/GenBank/DDBJ databases">
        <title>Complete genome sequence of Flavivirga eckloniae ECD14 isolated from seaweed Ecklonia cava.</title>
        <authorList>
            <person name="Lee J.H."/>
            <person name="Baik K.S."/>
            <person name="Seong C.N."/>
        </authorList>
    </citation>
    <scope>NUCLEOTIDE SEQUENCE [LARGE SCALE GENOMIC DNA]</scope>
    <source>
        <strain evidence="2 3">ECD14</strain>
    </source>
</reference>
<dbReference type="AlphaFoldDB" id="A0A2K9PNM6"/>
<accession>A0A2K9PNM6</accession>
<organism evidence="2 3">
    <name type="scientific">Flavivirga eckloniae</name>
    <dbReference type="NCBI Taxonomy" id="1803846"/>
    <lineage>
        <taxon>Bacteria</taxon>
        <taxon>Pseudomonadati</taxon>
        <taxon>Bacteroidota</taxon>
        <taxon>Flavobacteriia</taxon>
        <taxon>Flavobacteriales</taxon>
        <taxon>Flavobacteriaceae</taxon>
        <taxon>Flavivirga</taxon>
    </lineage>
</organism>
<dbReference type="EMBL" id="CP025791">
    <property type="protein sequence ID" value="AUP78636.1"/>
    <property type="molecule type" value="Genomic_DNA"/>
</dbReference>
<sequence>MKTIHIFIIFIILALVQLFVPAQMIFNQERILEQGKAYKFKTRPVDPNDPFRGKYITLNYEIDSYKTKDSLWKRNDIIYVYLNNDGSGYAKIDTVGRALIPNKDNDYFKAKAGWYSKYSNKLSIQFPFNRYYMEETKAKDAEVAVRDRQRDSLPNNTYALVYIKDGEAVLNDVIIDDISIKEYVEKNASK</sequence>
<evidence type="ECO:0000256" key="1">
    <source>
        <dbReference type="SAM" id="Phobius"/>
    </source>
</evidence>